<organism evidence="3 4">
    <name type="scientific">Eschrichtius robustus</name>
    <name type="common">California gray whale</name>
    <name type="synonym">Eschrichtius gibbosus</name>
    <dbReference type="NCBI Taxonomy" id="9764"/>
    <lineage>
        <taxon>Eukaryota</taxon>
        <taxon>Metazoa</taxon>
        <taxon>Chordata</taxon>
        <taxon>Craniata</taxon>
        <taxon>Vertebrata</taxon>
        <taxon>Euteleostomi</taxon>
        <taxon>Mammalia</taxon>
        <taxon>Eutheria</taxon>
        <taxon>Laurasiatheria</taxon>
        <taxon>Artiodactyla</taxon>
        <taxon>Whippomorpha</taxon>
        <taxon>Cetacea</taxon>
        <taxon>Mysticeti</taxon>
        <taxon>Eschrichtiidae</taxon>
        <taxon>Eschrichtius</taxon>
    </lineage>
</organism>
<dbReference type="GO" id="GO:0030126">
    <property type="term" value="C:COPI vesicle coat"/>
    <property type="evidence" value="ECO:0007669"/>
    <property type="project" value="TreeGrafter"/>
</dbReference>
<evidence type="ECO:0000313" key="3">
    <source>
        <dbReference type="EMBL" id="KAJ8775599.1"/>
    </source>
</evidence>
<evidence type="ECO:0000256" key="1">
    <source>
        <dbReference type="ARBA" id="ARBA00006338"/>
    </source>
</evidence>
<feature type="compositionally biased region" description="Basic and acidic residues" evidence="2">
    <location>
        <begin position="229"/>
        <end position="243"/>
    </location>
</feature>
<comment type="caution">
    <text evidence="3">The sequence shown here is derived from an EMBL/GenBank/DDBJ whole genome shotgun (WGS) entry which is preliminary data.</text>
</comment>
<feature type="region of interest" description="Disordered" evidence="2">
    <location>
        <begin position="222"/>
        <end position="279"/>
    </location>
</feature>
<dbReference type="InterPro" id="IPR020519">
    <property type="entry name" value="DIPK2A/B"/>
</dbReference>
<dbReference type="PANTHER" id="PTHR32073:SF6">
    <property type="entry name" value="DIVERGENT PROTEIN KINASE DOMAIN 2A"/>
    <property type="match status" value="1"/>
</dbReference>
<proteinExistence type="inferred from homology"/>
<dbReference type="GO" id="GO:0051896">
    <property type="term" value="P:regulation of phosphatidylinositol 3-kinase/protein kinase B signal transduction"/>
    <property type="evidence" value="ECO:0007669"/>
    <property type="project" value="TreeGrafter"/>
</dbReference>
<accession>A0AB34G7W6</accession>
<name>A0AB34G7W6_ESCRO</name>
<dbReference type="EMBL" id="JAIQCJ010002624">
    <property type="protein sequence ID" value="KAJ8775599.1"/>
    <property type="molecule type" value="Genomic_DNA"/>
</dbReference>
<keyword evidence="4" id="KW-1185">Reference proteome</keyword>
<dbReference type="GO" id="GO:0005615">
    <property type="term" value="C:extracellular space"/>
    <property type="evidence" value="ECO:0007669"/>
    <property type="project" value="TreeGrafter"/>
</dbReference>
<feature type="compositionally biased region" description="Gly residues" evidence="2">
    <location>
        <begin position="259"/>
        <end position="268"/>
    </location>
</feature>
<dbReference type="Proteomes" id="UP001159641">
    <property type="component" value="Unassembled WGS sequence"/>
</dbReference>
<gene>
    <name evidence="3" type="ORF">J1605_001319</name>
</gene>
<dbReference type="PANTHER" id="PTHR32073">
    <property type="entry name" value="GH11358P"/>
    <property type="match status" value="1"/>
</dbReference>
<comment type="similarity">
    <text evidence="1">Belongs to the DIPK family.</text>
</comment>
<protein>
    <recommendedName>
        <fullName evidence="5">Deleted in autism protein 1</fullName>
    </recommendedName>
</protein>
<dbReference type="AlphaFoldDB" id="A0AB34G7W6"/>
<dbReference type="GO" id="GO:0060038">
    <property type="term" value="P:cardiac muscle cell proliferation"/>
    <property type="evidence" value="ECO:0007669"/>
    <property type="project" value="TreeGrafter"/>
</dbReference>
<sequence length="295" mass="32957">MWRLVPPKLGRLSRSLKLAALGSLLVLMVLHSPSLLASWQRNELADRRFLQLNKCPACFGTSWCRRFLNGQVVFEAWGRLRLLDFLNVKNVYFAQYGEPREGGRRRVVLKRLGSQRELAQLDQSICKRATGRPRCDLLQAMPRTEFARLNGDVRLLTPEAVEGWSDLVHCPSQRLLDRLVRRYAETKDSGSFLLRNLKDSERMQLLLTLAFNPEPLVLQVGAEPGRGASCREGRRGNGSPEKRPRPRPSPGQDPVRRAWGGGGAGGPPGTVRDRGGRPGCWRVCSCQLGAGASRV</sequence>
<evidence type="ECO:0008006" key="5">
    <source>
        <dbReference type="Google" id="ProtNLM"/>
    </source>
</evidence>
<evidence type="ECO:0000313" key="4">
    <source>
        <dbReference type="Proteomes" id="UP001159641"/>
    </source>
</evidence>
<reference evidence="3 4" key="1">
    <citation type="submission" date="2022-11" db="EMBL/GenBank/DDBJ databases">
        <title>Whole genome sequence of Eschrichtius robustus ER-17-0199.</title>
        <authorList>
            <person name="Bruniche-Olsen A."/>
            <person name="Black A.N."/>
            <person name="Fields C.J."/>
            <person name="Walden K."/>
            <person name="Dewoody J.A."/>
        </authorList>
    </citation>
    <scope>NUCLEOTIDE SEQUENCE [LARGE SCALE GENOMIC DNA]</scope>
    <source>
        <strain evidence="3">ER-17-0199</strain>
        <tissue evidence="3">Blubber</tissue>
    </source>
</reference>
<evidence type="ECO:0000256" key="2">
    <source>
        <dbReference type="SAM" id="MobiDB-lite"/>
    </source>
</evidence>